<dbReference type="AlphaFoldDB" id="A0AAN8SDW2"/>
<dbReference type="Proteomes" id="UP001372834">
    <property type="component" value="Unassembled WGS sequence"/>
</dbReference>
<proteinExistence type="predicted"/>
<organism evidence="1 2">
    <name type="scientific">Polyplax serrata</name>
    <name type="common">Common mouse louse</name>
    <dbReference type="NCBI Taxonomy" id="468196"/>
    <lineage>
        <taxon>Eukaryota</taxon>
        <taxon>Metazoa</taxon>
        <taxon>Ecdysozoa</taxon>
        <taxon>Arthropoda</taxon>
        <taxon>Hexapoda</taxon>
        <taxon>Insecta</taxon>
        <taxon>Pterygota</taxon>
        <taxon>Neoptera</taxon>
        <taxon>Paraneoptera</taxon>
        <taxon>Psocodea</taxon>
        <taxon>Troctomorpha</taxon>
        <taxon>Phthiraptera</taxon>
        <taxon>Anoplura</taxon>
        <taxon>Polyplacidae</taxon>
        <taxon>Polyplax</taxon>
    </lineage>
</organism>
<name>A0AAN8SDW2_POLSC</name>
<gene>
    <name evidence="1" type="ORF">RUM43_000341</name>
</gene>
<evidence type="ECO:0000313" key="1">
    <source>
        <dbReference type="EMBL" id="KAK6644076.1"/>
    </source>
</evidence>
<dbReference type="EMBL" id="JAWJWE010000001">
    <property type="protein sequence ID" value="KAK6644076.1"/>
    <property type="molecule type" value="Genomic_DNA"/>
</dbReference>
<comment type="caution">
    <text evidence="1">The sequence shown here is derived from an EMBL/GenBank/DDBJ whole genome shotgun (WGS) entry which is preliminary data.</text>
</comment>
<protein>
    <submittedName>
        <fullName evidence="1">Uncharacterized protein</fullName>
    </submittedName>
</protein>
<accession>A0AAN8SDW2</accession>
<evidence type="ECO:0000313" key="2">
    <source>
        <dbReference type="Proteomes" id="UP001372834"/>
    </source>
</evidence>
<sequence length="83" mass="9795">MTKARHEKNSGKGMRRVNRPHLLGISERFEPYQKSTLKSGKECALGENEGSRERVRDFERIVQEQIYDTEFFLDVFLHLRNLA</sequence>
<reference evidence="1 2" key="1">
    <citation type="submission" date="2023-10" db="EMBL/GenBank/DDBJ databases">
        <title>Genomes of two closely related lineages of the louse Polyplax serrata with different host specificities.</title>
        <authorList>
            <person name="Martinu J."/>
            <person name="Tarabai H."/>
            <person name="Stefka J."/>
            <person name="Hypsa V."/>
        </authorList>
    </citation>
    <scope>NUCLEOTIDE SEQUENCE [LARGE SCALE GENOMIC DNA]</scope>
    <source>
        <strain evidence="1">HR10_N</strain>
    </source>
</reference>